<dbReference type="Pfam" id="PF13347">
    <property type="entry name" value="MFS_2"/>
    <property type="match status" value="1"/>
</dbReference>
<evidence type="ECO:0000313" key="1">
    <source>
        <dbReference type="EMBL" id="QQZ50212.1"/>
    </source>
</evidence>
<dbReference type="EMBL" id="CP068570">
    <property type="protein sequence ID" value="QQZ50212.1"/>
    <property type="molecule type" value="Genomic_DNA"/>
</dbReference>
<protein>
    <submittedName>
        <fullName evidence="1">MFS transporter</fullName>
    </submittedName>
</protein>
<gene>
    <name evidence="1" type="ORF">JKL49_00165</name>
</gene>
<proteinExistence type="predicted"/>
<name>A0A974P3E8_9CAUL</name>
<organism evidence="1">
    <name type="scientific">Phenylobacterium glaciei</name>
    <dbReference type="NCBI Taxonomy" id="2803784"/>
    <lineage>
        <taxon>Bacteria</taxon>
        <taxon>Pseudomonadati</taxon>
        <taxon>Pseudomonadota</taxon>
        <taxon>Alphaproteobacteria</taxon>
        <taxon>Caulobacterales</taxon>
        <taxon>Caulobacteraceae</taxon>
        <taxon>Phenylobacterium</taxon>
    </lineage>
</organism>
<accession>A0A974P3E8</accession>
<dbReference type="AlphaFoldDB" id="A0A974P3E8"/>
<reference evidence="1" key="1">
    <citation type="submission" date="2021-01" db="EMBL/GenBank/DDBJ databases">
        <title>Genome sequence of Phenylobacterium sp. 20VBR1 isolated from a valley glaceir, Ny-Alesund, Svalbard.</title>
        <authorList>
            <person name="Thomas F.A."/>
            <person name="Krishnan K.P."/>
            <person name="Sinha R.K."/>
        </authorList>
    </citation>
    <scope>NUCLEOTIDE SEQUENCE</scope>
    <source>
        <strain evidence="1">20VBR1</strain>
    </source>
</reference>
<sequence length="72" mass="7954">MSLAFFLIWNPLGLESGELFAYMLACLLVIRLFDTFFELPSSALAPELSEDYNGRTTLIALRGCSACSADWA</sequence>